<comment type="caution">
    <text evidence="2">The sequence shown here is derived from an EMBL/GenBank/DDBJ whole genome shotgun (WGS) entry which is preliminary data.</text>
</comment>
<name>A0ABT3ZP56_9BURK</name>
<accession>A0ABT3ZP56</accession>
<dbReference type="InterPro" id="IPR005618">
    <property type="entry name" value="OMPW"/>
</dbReference>
<dbReference type="EMBL" id="JAPMXC010000003">
    <property type="protein sequence ID" value="MCY0388333.1"/>
    <property type="molecule type" value="Genomic_DNA"/>
</dbReference>
<reference evidence="2" key="1">
    <citation type="submission" date="2022-11" db="EMBL/GenBank/DDBJ databases">
        <title>Robbsia betulipollinis sp. nov., isolated from pollen of birch (Betula pendula).</title>
        <authorList>
            <person name="Shi H."/>
            <person name="Ambika Manirajan B."/>
            <person name="Ratering S."/>
            <person name="Geissler-Plaum R."/>
            <person name="Schnell S."/>
        </authorList>
    </citation>
    <scope>NUCLEOTIDE SEQUENCE</scope>
    <source>
        <strain evidence="2">Bb-Pol-6</strain>
    </source>
</reference>
<gene>
    <name evidence="2" type="ORF">OVY01_14015</name>
</gene>
<dbReference type="InterPro" id="IPR011250">
    <property type="entry name" value="OMP/PagP_B-barrel"/>
</dbReference>
<evidence type="ECO:0000313" key="2">
    <source>
        <dbReference type="EMBL" id="MCY0388333.1"/>
    </source>
</evidence>
<organism evidence="2 3">
    <name type="scientific">Robbsia betulipollinis</name>
    <dbReference type="NCBI Taxonomy" id="2981849"/>
    <lineage>
        <taxon>Bacteria</taxon>
        <taxon>Pseudomonadati</taxon>
        <taxon>Pseudomonadota</taxon>
        <taxon>Betaproteobacteria</taxon>
        <taxon>Burkholderiales</taxon>
        <taxon>Burkholderiaceae</taxon>
        <taxon>Robbsia</taxon>
    </lineage>
</organism>
<sequence length="261" mass="27757">MHQAVRNESSRAAEPPPRIPFVLQGAVAGVLFCAAGAAHAQAAGSVVLSTGWMHVAPQVSTDPMHSTIGLGGGSFPRTDKKISSQVGAANTLGLTVTYFVTDHIAAELAAGVPPRFRINGAGSIESYGQLGSARMWSPAVLLKYYFRPATAAFRPYVGLGASYVWFTDGKITNDAFRRQRLGGDTEVSVSKGLSPVFNVGMSYAFASNWYAGVSVSYLPMRRTLTLTTPRAATPFGTASVKSEVRTQLNPIVAYLSIGYRF</sequence>
<dbReference type="Gene3D" id="2.40.160.20">
    <property type="match status" value="1"/>
</dbReference>
<comment type="subcellular location">
    <subcellularLocation>
        <location evidence="1">Cell outer membrane</location>
    </subcellularLocation>
</comment>
<dbReference type="RefSeq" id="WP_267848221.1">
    <property type="nucleotide sequence ID" value="NZ_JAPMXC010000003.1"/>
</dbReference>
<dbReference type="PANTHER" id="PTHR36920:SF1">
    <property type="entry name" value="OUTER MEMBRANE PROTEIN W"/>
    <property type="match status" value="1"/>
</dbReference>
<dbReference type="Proteomes" id="UP001082899">
    <property type="component" value="Unassembled WGS sequence"/>
</dbReference>
<proteinExistence type="predicted"/>
<evidence type="ECO:0000313" key="3">
    <source>
        <dbReference type="Proteomes" id="UP001082899"/>
    </source>
</evidence>
<protein>
    <submittedName>
        <fullName evidence="2">Outer membrane beta-barrel protein</fullName>
    </submittedName>
</protein>
<dbReference type="SUPFAM" id="SSF56925">
    <property type="entry name" value="OMPA-like"/>
    <property type="match status" value="1"/>
</dbReference>
<evidence type="ECO:0000256" key="1">
    <source>
        <dbReference type="ARBA" id="ARBA00004442"/>
    </source>
</evidence>
<keyword evidence="3" id="KW-1185">Reference proteome</keyword>
<dbReference type="Pfam" id="PF03922">
    <property type="entry name" value="OmpW"/>
    <property type="match status" value="1"/>
</dbReference>
<dbReference type="PANTHER" id="PTHR36920">
    <property type="match status" value="1"/>
</dbReference>